<dbReference type="AlphaFoldDB" id="F0XWC7"/>
<evidence type="ECO:0000313" key="2">
    <source>
        <dbReference type="Proteomes" id="UP000002729"/>
    </source>
</evidence>
<dbReference type="KEGG" id="aaf:AURANDRAFT_60794"/>
<dbReference type="SUPFAM" id="SSF51445">
    <property type="entry name" value="(Trans)glycosidases"/>
    <property type="match status" value="1"/>
</dbReference>
<evidence type="ECO:0000313" key="1">
    <source>
        <dbReference type="EMBL" id="EGB12749.1"/>
    </source>
</evidence>
<dbReference type="RefSeq" id="XP_009032397.1">
    <property type="nucleotide sequence ID" value="XM_009034149.1"/>
</dbReference>
<proteinExistence type="predicted"/>
<accession>F0XWC7</accession>
<keyword evidence="2" id="KW-1185">Reference proteome</keyword>
<protein>
    <submittedName>
        <fullName evidence="1">Uncharacterized protein</fullName>
    </submittedName>
</protein>
<dbReference type="EMBL" id="GL833120">
    <property type="protein sequence ID" value="EGB12749.1"/>
    <property type="molecule type" value="Genomic_DNA"/>
</dbReference>
<sequence>MEVSLMDTMQAFLDRSTSLDLIRRDPLLLGFLYDQPEEWAARRAQAERDGGLAPATVQVGASWLQVTEALGMGADAHADDADRDAKRRAEDLQAWVVSMERLLTSCETSTSAAADAKVALARSGRAAVDVAEALCEDRPLSAALKAKREAAAKKAVPLREGAHAFLRVCADERAWLATAQEALNMHEWCRRESATARRHLREHVASRDEREIQLRRAASRASESSDYGAQLASWAEQSHADAMLSTDADVAAATLAEDRLRARLVAAAALVHEELAKLQAFWSARLSEALLAYARSETFQLDGFGSIYARVSQRLEDVAVAVAVPDEAEGVVAVPEESEGAFDNAGSPGGKNPFDDDAVPVAEARAEAAVAEAKGDEPPPVAAPADPVGETVTSATVTSASPKVLAVEGGTEVSVALDRRPYVGEASGHLLVRSSIPGVDALNVTAELPCVGASWRWDDVKANADVVLDLDFSALSAEPIHNDMIVTLSFGETVITKRRRFHRVPVPPTAGGYVQVDHARAGLLVDGDPWIGQGWYVAATSNVSWNDSLERLADVIVYENAPKGINQGMPYGLSAHPPKAQLAFLDAVHRVGFKVIYPILSGNVSINHGGPFDDSDKLEALRASVELVREHPALLGYYVCDDCCSNNHDVSLQAQVYAVMKDVDPYHPTIGASDCGNTWMFTDQAPSWLKSEQDDGDRVLPVATQPALQLSLDVVMQENYGGTLAAHAGTGAWAGGVGGDGWFRNGAAFEPVYNCPGAFAWKGTPDAHLASMWLGVIDAGMYSDLNFIYTEAEYDGPVYPGESTASDAWQLAEQQAVFAEHVAYLRPALATPFGTEHPAVRAFPAEIRARAWAVPDRGALNCSTILAVVNTNETRAHDVSLDFDGWAGGSATRLYNSRACAPSSSDGHAVSLGDTLAPGAWHLYCLKDDEACA</sequence>
<reference evidence="1 2" key="1">
    <citation type="journal article" date="2011" name="Proc. Natl. Acad. Sci. U.S.A.">
        <title>Niche of harmful alga Aureococcus anophagefferens revealed through ecogenomics.</title>
        <authorList>
            <person name="Gobler C.J."/>
            <person name="Berry D.L."/>
            <person name="Dyhrman S.T."/>
            <person name="Wilhelm S.W."/>
            <person name="Salamov A."/>
            <person name="Lobanov A.V."/>
            <person name="Zhang Y."/>
            <person name="Collier J.L."/>
            <person name="Wurch L.L."/>
            <person name="Kustka A.B."/>
            <person name="Dill B.D."/>
            <person name="Shah M."/>
            <person name="VerBerkmoes N.C."/>
            <person name="Kuo A."/>
            <person name="Terry A."/>
            <person name="Pangilinan J."/>
            <person name="Lindquist E.A."/>
            <person name="Lucas S."/>
            <person name="Paulsen I.T."/>
            <person name="Hattenrath-Lehmann T.K."/>
            <person name="Talmage S.C."/>
            <person name="Walker E.A."/>
            <person name="Koch F."/>
            <person name="Burson A.M."/>
            <person name="Marcoval M.A."/>
            <person name="Tang Y.Z."/>
            <person name="Lecleir G.R."/>
            <person name="Coyne K.J."/>
            <person name="Berg G.M."/>
            <person name="Bertrand E.M."/>
            <person name="Saito M.A."/>
            <person name="Gladyshev V.N."/>
            <person name="Grigoriev I.V."/>
        </authorList>
    </citation>
    <scope>NUCLEOTIDE SEQUENCE [LARGE SCALE GENOMIC DNA]</scope>
    <source>
        <strain evidence="2">CCMP 1984</strain>
    </source>
</reference>
<organism evidence="2">
    <name type="scientific">Aureococcus anophagefferens</name>
    <name type="common">Harmful bloom alga</name>
    <dbReference type="NCBI Taxonomy" id="44056"/>
    <lineage>
        <taxon>Eukaryota</taxon>
        <taxon>Sar</taxon>
        <taxon>Stramenopiles</taxon>
        <taxon>Ochrophyta</taxon>
        <taxon>Pelagophyceae</taxon>
        <taxon>Pelagomonadales</taxon>
        <taxon>Pelagomonadaceae</taxon>
        <taxon>Aureococcus</taxon>
    </lineage>
</organism>
<dbReference type="Proteomes" id="UP000002729">
    <property type="component" value="Unassembled WGS sequence"/>
</dbReference>
<dbReference type="InParanoid" id="F0XWC7"/>
<gene>
    <name evidence="1" type="ORF">AURANDRAFT_60794</name>
</gene>
<dbReference type="InterPro" id="IPR017853">
    <property type="entry name" value="GH"/>
</dbReference>
<name>F0XWC7_AURAN</name>
<dbReference type="GeneID" id="20223170"/>